<dbReference type="AlphaFoldDB" id="A0A841PIS3"/>
<name>A0A841PIS3_9HYPH</name>
<evidence type="ECO:0000313" key="3">
    <source>
        <dbReference type="EMBL" id="MBB6413523.1"/>
    </source>
</evidence>
<feature type="chain" id="PRO_5032524474" description="Secreted protein" evidence="2">
    <location>
        <begin position="25"/>
        <end position="291"/>
    </location>
</feature>
<dbReference type="Proteomes" id="UP000556329">
    <property type="component" value="Unassembled WGS sequence"/>
</dbReference>
<accession>A0A841PIS3</accession>
<evidence type="ECO:0008006" key="5">
    <source>
        <dbReference type="Google" id="ProtNLM"/>
    </source>
</evidence>
<evidence type="ECO:0000256" key="2">
    <source>
        <dbReference type="SAM" id="SignalP"/>
    </source>
</evidence>
<feature type="signal peptide" evidence="2">
    <location>
        <begin position="1"/>
        <end position="24"/>
    </location>
</feature>
<organism evidence="3 4">
    <name type="scientific">Mesorhizobium sangaii</name>
    <dbReference type="NCBI Taxonomy" id="505389"/>
    <lineage>
        <taxon>Bacteria</taxon>
        <taxon>Pseudomonadati</taxon>
        <taxon>Pseudomonadota</taxon>
        <taxon>Alphaproteobacteria</taxon>
        <taxon>Hyphomicrobiales</taxon>
        <taxon>Phyllobacteriaceae</taxon>
        <taxon>Mesorhizobium</taxon>
    </lineage>
</organism>
<reference evidence="3 4" key="1">
    <citation type="submission" date="2020-08" db="EMBL/GenBank/DDBJ databases">
        <title>Genomic Encyclopedia of Type Strains, Phase IV (KMG-IV): sequencing the most valuable type-strain genomes for metagenomic binning, comparative biology and taxonomic classification.</title>
        <authorList>
            <person name="Goeker M."/>
        </authorList>
    </citation>
    <scope>NUCLEOTIDE SEQUENCE [LARGE SCALE GENOMIC DNA]</scope>
    <source>
        <strain evidence="3 4">DSM 100039</strain>
    </source>
</reference>
<comment type="caution">
    <text evidence="3">The sequence shown here is derived from an EMBL/GenBank/DDBJ whole genome shotgun (WGS) entry which is preliminary data.</text>
</comment>
<feature type="region of interest" description="Disordered" evidence="1">
    <location>
        <begin position="86"/>
        <end position="108"/>
    </location>
</feature>
<protein>
    <recommendedName>
        <fullName evidence="5">Secreted protein</fullName>
    </recommendedName>
</protein>
<keyword evidence="4" id="KW-1185">Reference proteome</keyword>
<gene>
    <name evidence="3" type="ORF">HNQ71_006227</name>
</gene>
<evidence type="ECO:0000256" key="1">
    <source>
        <dbReference type="SAM" id="MobiDB-lite"/>
    </source>
</evidence>
<dbReference type="EMBL" id="JACHEF010000008">
    <property type="protein sequence ID" value="MBB6413523.1"/>
    <property type="molecule type" value="Genomic_DNA"/>
</dbReference>
<proteinExistence type="predicted"/>
<keyword evidence="2" id="KW-0732">Signal</keyword>
<evidence type="ECO:0000313" key="4">
    <source>
        <dbReference type="Proteomes" id="UP000556329"/>
    </source>
</evidence>
<sequence>MKKRIPLCLAAATAALLLTGTAQAAQPNPAALGMAYRHLDDLCRGGSGDDPATDKACDQRNVVSAQMRKLFNLCVLTAEGDFEDCSKAPSPSADDEVANTPSPPDIDNGFTVTKYQDRFGGWDLTFTVRGDELAINRVAVNRNNCPIQQRQWGAGERMKFGEQIRFTTLCEPIELSIDTDQGHSVVGWDGPVDPSLETTAAPVETHDDTGAFWAQKYTYYGAWHLLLTLHDDNATITGVTVNHGNCAIYNPSNAADRKMRFGQQFDIVPKCDPIAVSIQTATGTQEITWGQ</sequence>
<dbReference type="RefSeq" id="WP_184877416.1">
    <property type="nucleotide sequence ID" value="NZ_JACHEF010000008.1"/>
</dbReference>